<evidence type="ECO:0000256" key="1">
    <source>
        <dbReference type="SAM" id="Phobius"/>
    </source>
</evidence>
<name>A0AA86MZN0_9BACT</name>
<keyword evidence="3" id="KW-1185">Reference proteome</keyword>
<keyword evidence="1" id="KW-0472">Membrane</keyword>
<keyword evidence="1" id="KW-0812">Transmembrane</keyword>
<gene>
    <name evidence="2" type="ORF">DNFV4_02414</name>
</gene>
<dbReference type="AlphaFoldDB" id="A0AA86MZN0"/>
<sequence>MSFNGREAAKLAGWFAGGALVGVGAGLLLAPQAGTDSRRAMVRYAKRVQIEAIRVGRALKTGAQEVGKSLADRRESHKMGEAA</sequence>
<reference evidence="2" key="1">
    <citation type="submission" date="2022-10" db="EMBL/GenBank/DDBJ databases">
        <authorList>
            <person name="Koch H."/>
        </authorList>
    </citation>
    <scope>NUCLEOTIDE SEQUENCE</scope>
    <source>
        <strain evidence="2">DNF</strain>
    </source>
</reference>
<feature type="transmembrane region" description="Helical" evidence="1">
    <location>
        <begin position="12"/>
        <end position="30"/>
    </location>
</feature>
<evidence type="ECO:0000313" key="2">
    <source>
        <dbReference type="EMBL" id="CAI4031991.1"/>
    </source>
</evidence>
<accession>A0AA86MZN0</accession>
<protein>
    <recommendedName>
        <fullName evidence="4">YtxH domain-containing protein</fullName>
    </recommendedName>
</protein>
<proteinExistence type="predicted"/>
<dbReference type="Proteomes" id="UP001179121">
    <property type="component" value="Chromosome"/>
</dbReference>
<dbReference type="KEGG" id="nti:DNFV4_02414"/>
<dbReference type="RefSeq" id="WP_289268742.1">
    <property type="nucleotide sequence ID" value="NZ_OX365700.1"/>
</dbReference>
<evidence type="ECO:0008006" key="4">
    <source>
        <dbReference type="Google" id="ProtNLM"/>
    </source>
</evidence>
<organism evidence="2 3">
    <name type="scientific">Nitrospira tepida</name>
    <dbReference type="NCBI Taxonomy" id="2973512"/>
    <lineage>
        <taxon>Bacteria</taxon>
        <taxon>Pseudomonadati</taxon>
        <taxon>Nitrospirota</taxon>
        <taxon>Nitrospiria</taxon>
        <taxon>Nitrospirales</taxon>
        <taxon>Nitrospiraceae</taxon>
        <taxon>Nitrospira</taxon>
    </lineage>
</organism>
<evidence type="ECO:0000313" key="3">
    <source>
        <dbReference type="Proteomes" id="UP001179121"/>
    </source>
</evidence>
<keyword evidence="1" id="KW-1133">Transmembrane helix</keyword>
<dbReference type="EMBL" id="OX365700">
    <property type="protein sequence ID" value="CAI4031991.1"/>
    <property type="molecule type" value="Genomic_DNA"/>
</dbReference>